<accession>A0A081RLM8</accession>
<evidence type="ECO:0000313" key="1">
    <source>
        <dbReference type="EMBL" id="KEQ56101.1"/>
    </source>
</evidence>
<dbReference type="Proteomes" id="UP000028059">
    <property type="component" value="Unassembled WGS sequence"/>
</dbReference>
<proteinExistence type="predicted"/>
<organism evidence="1 2">
    <name type="scientific">Marine Group I thaumarchaeote SCGC AAA799-N04</name>
    <dbReference type="NCBI Taxonomy" id="1502293"/>
    <lineage>
        <taxon>Archaea</taxon>
        <taxon>Nitrososphaerota</taxon>
        <taxon>Marine Group I</taxon>
    </lineage>
</organism>
<gene>
    <name evidence="1" type="ORF">AAA799N04_01497</name>
</gene>
<comment type="caution">
    <text evidence="1">The sequence shown here is derived from an EMBL/GenBank/DDBJ whole genome shotgun (WGS) entry which is preliminary data.</text>
</comment>
<dbReference type="AlphaFoldDB" id="A0A081RLM8"/>
<protein>
    <submittedName>
        <fullName evidence="1">Uncharacterized protein</fullName>
    </submittedName>
</protein>
<keyword evidence="2" id="KW-1185">Reference proteome</keyword>
<reference evidence="1 2" key="1">
    <citation type="submission" date="2014-06" db="EMBL/GenBank/DDBJ databases">
        <authorList>
            <person name="Ngugi D.K."/>
            <person name="Blom J."/>
            <person name="Alam I."/>
            <person name="Rashid M."/>
            <person name="Ba Alawi W."/>
            <person name="Zhang G."/>
            <person name="Hikmawan T."/>
            <person name="Guan Y."/>
            <person name="Antunes A."/>
            <person name="Siam R."/>
            <person name="ElDorry H."/>
            <person name="Bajic V."/>
            <person name="Stingl U."/>
        </authorList>
    </citation>
    <scope>NUCLEOTIDE SEQUENCE [LARGE SCALE GENOMIC DNA]</scope>
    <source>
        <strain evidence="1">SCGC AAA799-N04</strain>
    </source>
</reference>
<evidence type="ECO:0000313" key="2">
    <source>
        <dbReference type="Proteomes" id="UP000028059"/>
    </source>
</evidence>
<dbReference type="EMBL" id="JOKN01000033">
    <property type="protein sequence ID" value="KEQ56101.1"/>
    <property type="molecule type" value="Genomic_DNA"/>
</dbReference>
<name>A0A081RLM8_9ARCH</name>
<sequence>MKLKNYEFDIEYRWHKFYCENCGYMVHLGGENIEQYITGMASKIRRIIRTTDKRRTKETSF</sequence>